<dbReference type="AlphaFoldDB" id="A0A437A9Q7"/>
<dbReference type="GO" id="GO:0004527">
    <property type="term" value="F:exonuclease activity"/>
    <property type="evidence" value="ECO:0007669"/>
    <property type="project" value="UniProtKB-KW"/>
</dbReference>
<keyword evidence="7" id="KW-0234">DNA repair</keyword>
<evidence type="ECO:0000256" key="11">
    <source>
        <dbReference type="PIRSR" id="PIRSR610347-3"/>
    </source>
</evidence>
<evidence type="ECO:0000256" key="12">
    <source>
        <dbReference type="SAM" id="MobiDB-lite"/>
    </source>
</evidence>
<dbReference type="OrthoDB" id="47785at2759"/>
<dbReference type="GO" id="GO:0017005">
    <property type="term" value="F:3'-tyrosyl-DNA phosphodiesterase activity"/>
    <property type="evidence" value="ECO:0007669"/>
    <property type="project" value="TreeGrafter"/>
</dbReference>
<evidence type="ECO:0000256" key="7">
    <source>
        <dbReference type="ARBA" id="ARBA00023204"/>
    </source>
</evidence>
<proteinExistence type="inferred from homology"/>
<sequence>MSSPEHSSKRVKLSSSSSLNRDISPPPLRRQKVTPGSAATPSSNSPAGTPSNCVADVEPTKSNKPQNPEAIATNSTLIISSPFKLTQIRNLPTNKNIDAITISDILGSPLIREIWSFNFMHDLEWMVSHLDSDVAKDINIKIIHGNWRKDDMSRKALESERDKLIDPESSDGGYRIELIIAYMPDPFGTHHTKMLVLFYHDDTAEVVVHTANMIPWDWSNMTQAVWRSPKLPLLVDDSLERKDGVGYTFKEAFLAYVGAYGWRTKSLMEQVVKYDFGAVKAIFVGHVPGDHVINGPENKLFGWGKLKRVLARVGRGGGHGVNKAGRVLYTVKGGGEIAMQCSSVATLGETYFDSVLYPTFSTCRPGGGQLNAFEALRPPNSSSSSSSRPSNRPEFALVFPTVENVRTSVLGWDGGGSIFMKSQKPVDKAQLKYIKPMLKVWGQPPIGVSTNILVEAERGKATPHIKTYNFFSPPRTDVRESDTTDDENEIQSLDIVAMDWAMITSANLSKQAWGNPVKGSGHTATSKIQSYEAGVLIHPGLWKDLLKDEAGVVTMSAVGGKDCIVGEGEKVSNCEILEEMDGKWEMVKVGVRLAYDYPLKAYDEDDEPWCQDMSYEGRDWKGITWPPRWEDRLRAVMGMFPGEGDDDE</sequence>
<feature type="binding site" evidence="10">
    <location>
        <position position="466"/>
    </location>
    <ligand>
        <name>substrate</name>
    </ligand>
</feature>
<dbReference type="PANTHER" id="PTHR12415">
    <property type="entry name" value="TYROSYL-DNA PHOSPHODIESTERASE 1"/>
    <property type="match status" value="1"/>
</dbReference>
<keyword evidence="14" id="KW-1185">Reference proteome</keyword>
<feature type="binding site" evidence="10">
    <location>
        <position position="193"/>
    </location>
    <ligand>
        <name>substrate</name>
    </ligand>
</feature>
<keyword evidence="3" id="KW-0540">Nuclease</keyword>
<dbReference type="SUPFAM" id="SSF56024">
    <property type="entry name" value="Phospholipase D/nuclease"/>
    <property type="match status" value="2"/>
</dbReference>
<dbReference type="GO" id="GO:0003697">
    <property type="term" value="F:single-stranded DNA binding"/>
    <property type="evidence" value="ECO:0007669"/>
    <property type="project" value="TreeGrafter"/>
</dbReference>
<feature type="compositionally biased region" description="Polar residues" evidence="12">
    <location>
        <begin position="37"/>
        <end position="52"/>
    </location>
</feature>
<name>A0A437A9Q7_ARTFL</name>
<comment type="caution">
    <text evidence="13">The sequence shown here is derived from an EMBL/GenBank/DDBJ whole genome shotgun (WGS) entry which is preliminary data.</text>
</comment>
<comment type="subcellular location">
    <subcellularLocation>
        <location evidence="1">Nucleus</location>
    </subcellularLocation>
</comment>
<dbReference type="InterPro" id="IPR010347">
    <property type="entry name" value="Tdp1"/>
</dbReference>
<keyword evidence="4" id="KW-0227">DNA damage</keyword>
<feature type="region of interest" description="Disordered" evidence="12">
    <location>
        <begin position="1"/>
        <end position="68"/>
    </location>
</feature>
<feature type="site" description="Interaction with DNA" evidence="11">
    <location>
        <position position="509"/>
    </location>
</feature>
<evidence type="ECO:0000256" key="6">
    <source>
        <dbReference type="ARBA" id="ARBA00022839"/>
    </source>
</evidence>
<dbReference type="Proteomes" id="UP000283090">
    <property type="component" value="Unassembled WGS sequence"/>
</dbReference>
<evidence type="ECO:0000256" key="3">
    <source>
        <dbReference type="ARBA" id="ARBA00022722"/>
    </source>
</evidence>
<reference evidence="13 14" key="1">
    <citation type="submission" date="2019-01" db="EMBL/GenBank/DDBJ databases">
        <title>Intercellular communication is required for trap formation in the nematode-trapping fungus Duddingtonia flagrans.</title>
        <authorList>
            <person name="Youssar L."/>
            <person name="Wernet V."/>
            <person name="Hensel N."/>
            <person name="Hildebrandt H.-G."/>
            <person name="Fischer R."/>
        </authorList>
    </citation>
    <scope>NUCLEOTIDE SEQUENCE [LARGE SCALE GENOMIC DNA]</scope>
    <source>
        <strain evidence="13 14">CBS H-5679</strain>
    </source>
</reference>
<evidence type="ECO:0000256" key="9">
    <source>
        <dbReference type="PIRSR" id="PIRSR610347-1"/>
    </source>
</evidence>
<accession>A0A437A9Q7</accession>
<dbReference type="STRING" id="97331.A0A437A9Q7"/>
<evidence type="ECO:0000256" key="2">
    <source>
        <dbReference type="ARBA" id="ARBA00010205"/>
    </source>
</evidence>
<evidence type="ECO:0000256" key="10">
    <source>
        <dbReference type="PIRSR" id="PIRSR610347-2"/>
    </source>
</evidence>
<dbReference type="CDD" id="cd09123">
    <property type="entry name" value="PLDc_Tdp1_2"/>
    <property type="match status" value="1"/>
</dbReference>
<keyword evidence="5" id="KW-0378">Hydrolase</keyword>
<gene>
    <name evidence="13" type="ORF">DFL_002048</name>
</gene>
<dbReference type="FunFam" id="3.30.870.10:FF:000038">
    <property type="entry name" value="Probable tyrosyl-DNA phosphodiesterase"/>
    <property type="match status" value="1"/>
</dbReference>
<dbReference type="GO" id="GO:0005634">
    <property type="term" value="C:nucleus"/>
    <property type="evidence" value="ECO:0007669"/>
    <property type="project" value="UniProtKB-SubCell"/>
</dbReference>
<keyword evidence="6" id="KW-0269">Exonuclease</keyword>
<evidence type="ECO:0000256" key="4">
    <source>
        <dbReference type="ARBA" id="ARBA00022763"/>
    </source>
</evidence>
<feature type="active site" description="Proton donor/acceptor" evidence="9">
    <location>
        <position position="464"/>
    </location>
</feature>
<evidence type="ECO:0000313" key="13">
    <source>
        <dbReference type="EMBL" id="RVD87841.1"/>
    </source>
</evidence>
<comment type="similarity">
    <text evidence="2">Belongs to the tyrosyl-DNA phosphodiesterase family.</text>
</comment>
<dbReference type="GeneID" id="93584359"/>
<evidence type="ECO:0000313" key="14">
    <source>
        <dbReference type="Proteomes" id="UP000283090"/>
    </source>
</evidence>
<feature type="active site" description="Nucleophile" evidence="9">
    <location>
        <position position="191"/>
    </location>
</feature>
<protein>
    <recommendedName>
        <fullName evidence="15">PLD phosphodiesterase domain-containing protein</fullName>
    </recommendedName>
</protein>
<dbReference type="EMBL" id="SAEB01000003">
    <property type="protein sequence ID" value="RVD87841.1"/>
    <property type="molecule type" value="Genomic_DNA"/>
</dbReference>
<organism evidence="13 14">
    <name type="scientific">Arthrobotrys flagrans</name>
    <name type="common">Nematode-trapping fungus</name>
    <name type="synonym">Trichothecium flagrans</name>
    <dbReference type="NCBI Taxonomy" id="97331"/>
    <lineage>
        <taxon>Eukaryota</taxon>
        <taxon>Fungi</taxon>
        <taxon>Dikarya</taxon>
        <taxon>Ascomycota</taxon>
        <taxon>Pezizomycotina</taxon>
        <taxon>Orbiliomycetes</taxon>
        <taxon>Orbiliales</taxon>
        <taxon>Orbiliaceae</taxon>
        <taxon>Arthrobotrys</taxon>
    </lineage>
</organism>
<evidence type="ECO:0008006" key="15">
    <source>
        <dbReference type="Google" id="ProtNLM"/>
    </source>
</evidence>
<dbReference type="GO" id="GO:0003690">
    <property type="term" value="F:double-stranded DNA binding"/>
    <property type="evidence" value="ECO:0007669"/>
    <property type="project" value="TreeGrafter"/>
</dbReference>
<evidence type="ECO:0000256" key="5">
    <source>
        <dbReference type="ARBA" id="ARBA00022801"/>
    </source>
</evidence>
<dbReference type="Pfam" id="PF06087">
    <property type="entry name" value="Tyr-DNA_phospho"/>
    <property type="match status" value="1"/>
</dbReference>
<dbReference type="GO" id="GO:0006281">
    <property type="term" value="P:DNA repair"/>
    <property type="evidence" value="ECO:0007669"/>
    <property type="project" value="UniProtKB-KW"/>
</dbReference>
<dbReference type="VEuPathDB" id="FungiDB:DFL_002048"/>
<dbReference type="RefSeq" id="XP_067493385.1">
    <property type="nucleotide sequence ID" value="XM_067630774.1"/>
</dbReference>
<dbReference type="PANTHER" id="PTHR12415:SF0">
    <property type="entry name" value="TYROSYL-DNA PHOSPHODIESTERASE 1"/>
    <property type="match status" value="1"/>
</dbReference>
<evidence type="ECO:0000256" key="1">
    <source>
        <dbReference type="ARBA" id="ARBA00004123"/>
    </source>
</evidence>
<keyword evidence="8" id="KW-0539">Nucleus</keyword>
<evidence type="ECO:0000256" key="8">
    <source>
        <dbReference type="ARBA" id="ARBA00023242"/>
    </source>
</evidence>
<dbReference type="Gene3D" id="3.30.870.10">
    <property type="entry name" value="Endonuclease Chain A"/>
    <property type="match status" value="2"/>
</dbReference>